<feature type="region of interest" description="Disordered" evidence="1">
    <location>
        <begin position="37"/>
        <end position="76"/>
    </location>
</feature>
<dbReference type="RefSeq" id="XP_036626578.1">
    <property type="nucleotide sequence ID" value="XM_036780723.1"/>
</dbReference>
<comment type="caution">
    <text evidence="2">The sequence shown here is derived from an EMBL/GenBank/DDBJ whole genome shotgun (WGS) entry which is preliminary data.</text>
</comment>
<dbReference type="Proteomes" id="UP000623687">
    <property type="component" value="Unassembled WGS sequence"/>
</dbReference>
<evidence type="ECO:0000313" key="2">
    <source>
        <dbReference type="EMBL" id="KAF7420720.1"/>
    </source>
</evidence>
<protein>
    <submittedName>
        <fullName evidence="2">Uncharacterized protein</fullName>
    </submittedName>
</protein>
<evidence type="ECO:0000313" key="3">
    <source>
        <dbReference type="Proteomes" id="UP000623687"/>
    </source>
</evidence>
<sequence length="76" mass="7958">MFDRSSTNFLMKIATDGGEHNYAANFDASSDYIAASGSRASLGSGSSEDNGYGGMAESEDEDGQGDGGRRVLKVRI</sequence>
<feature type="compositionally biased region" description="Low complexity" evidence="1">
    <location>
        <begin position="37"/>
        <end position="47"/>
    </location>
</feature>
<organism evidence="2 3">
    <name type="scientific">Pleurotus ostreatus</name>
    <name type="common">Oyster mushroom</name>
    <name type="synonym">White-rot fungus</name>
    <dbReference type="NCBI Taxonomy" id="5322"/>
    <lineage>
        <taxon>Eukaryota</taxon>
        <taxon>Fungi</taxon>
        <taxon>Dikarya</taxon>
        <taxon>Basidiomycota</taxon>
        <taxon>Agaricomycotina</taxon>
        <taxon>Agaricomycetes</taxon>
        <taxon>Agaricomycetidae</taxon>
        <taxon>Agaricales</taxon>
        <taxon>Pleurotineae</taxon>
        <taxon>Pleurotaceae</taxon>
        <taxon>Pleurotus</taxon>
    </lineage>
</organism>
<accession>A0A8H6ZL34</accession>
<dbReference type="VEuPathDB" id="FungiDB:PC9H_011238"/>
<dbReference type="AlphaFoldDB" id="A0A8H6ZL34"/>
<keyword evidence="3" id="KW-1185">Reference proteome</keyword>
<name>A0A8H6ZL34_PLEOS</name>
<evidence type="ECO:0000256" key="1">
    <source>
        <dbReference type="SAM" id="MobiDB-lite"/>
    </source>
</evidence>
<gene>
    <name evidence="2" type="ORF">PC9H_011238</name>
</gene>
<reference evidence="2" key="1">
    <citation type="submission" date="2019-07" db="EMBL/GenBank/DDBJ databases">
        <authorList>
            <person name="Palmer J.M."/>
        </authorList>
    </citation>
    <scope>NUCLEOTIDE SEQUENCE</scope>
    <source>
        <strain evidence="2">PC9</strain>
    </source>
</reference>
<dbReference type="EMBL" id="JACETU010000009">
    <property type="protein sequence ID" value="KAF7420720.1"/>
    <property type="molecule type" value="Genomic_DNA"/>
</dbReference>
<proteinExistence type="predicted"/>
<dbReference type="GeneID" id="59381056"/>